<evidence type="ECO:0000259" key="1">
    <source>
        <dbReference type="Pfam" id="PF00646"/>
    </source>
</evidence>
<evidence type="ECO:0000313" key="2">
    <source>
        <dbReference type="EMBL" id="KQK17014.1"/>
    </source>
</evidence>
<reference evidence="2" key="2">
    <citation type="submission" date="2017-06" db="EMBL/GenBank/DDBJ databases">
        <title>WGS assembly of Brachypodium distachyon.</title>
        <authorList>
            <consortium name="The International Brachypodium Initiative"/>
            <person name="Lucas S."/>
            <person name="Harmon-Smith M."/>
            <person name="Lail K."/>
            <person name="Tice H."/>
            <person name="Grimwood J."/>
            <person name="Bruce D."/>
            <person name="Barry K."/>
            <person name="Shu S."/>
            <person name="Lindquist E."/>
            <person name="Wang M."/>
            <person name="Pitluck S."/>
            <person name="Vogel J.P."/>
            <person name="Garvin D.F."/>
            <person name="Mockler T.C."/>
            <person name="Schmutz J."/>
            <person name="Rokhsar D."/>
            <person name="Bevan M.W."/>
        </authorList>
    </citation>
    <scope>NUCLEOTIDE SEQUENCE</scope>
    <source>
        <strain evidence="2">Bd21</strain>
    </source>
</reference>
<dbReference type="Pfam" id="PF00646">
    <property type="entry name" value="F-box"/>
    <property type="match status" value="1"/>
</dbReference>
<dbReference type="SUPFAM" id="SSF81383">
    <property type="entry name" value="F-box domain"/>
    <property type="match status" value="1"/>
</dbReference>
<dbReference type="InterPro" id="IPR032675">
    <property type="entry name" value="LRR_dom_sf"/>
</dbReference>
<dbReference type="Proteomes" id="UP000008810">
    <property type="component" value="Chromosome 1"/>
</dbReference>
<dbReference type="RefSeq" id="XP_010229734.1">
    <property type="nucleotide sequence ID" value="XM_010231432.3"/>
</dbReference>
<dbReference type="OMA" id="SYHRKEF"/>
<dbReference type="OrthoDB" id="1939605at2759"/>
<name>I1GVX4_BRADI</name>
<dbReference type="InterPro" id="IPR055290">
    <property type="entry name" value="At3g26010-like"/>
</dbReference>
<reference evidence="2 3" key="1">
    <citation type="journal article" date="2010" name="Nature">
        <title>Genome sequencing and analysis of the model grass Brachypodium distachyon.</title>
        <authorList>
            <consortium name="International Brachypodium Initiative"/>
        </authorList>
    </citation>
    <scope>NUCLEOTIDE SEQUENCE [LARGE SCALE GENOMIC DNA]</scope>
    <source>
        <strain evidence="2">Bd21</strain>
        <strain evidence="3">cv. Bd21</strain>
    </source>
</reference>
<gene>
    <name evidence="3" type="primary">LOC104582103</name>
    <name evidence="2" type="ORF">BRADI_1g31960v3</name>
</gene>
<dbReference type="CDD" id="cd22157">
    <property type="entry name" value="F-box_AtFBW1-like"/>
    <property type="match status" value="1"/>
</dbReference>
<organism evidence="2">
    <name type="scientific">Brachypodium distachyon</name>
    <name type="common">Purple false brome</name>
    <name type="synonym">Trachynia distachya</name>
    <dbReference type="NCBI Taxonomy" id="15368"/>
    <lineage>
        <taxon>Eukaryota</taxon>
        <taxon>Viridiplantae</taxon>
        <taxon>Streptophyta</taxon>
        <taxon>Embryophyta</taxon>
        <taxon>Tracheophyta</taxon>
        <taxon>Spermatophyta</taxon>
        <taxon>Magnoliopsida</taxon>
        <taxon>Liliopsida</taxon>
        <taxon>Poales</taxon>
        <taxon>Poaceae</taxon>
        <taxon>BOP clade</taxon>
        <taxon>Pooideae</taxon>
        <taxon>Stipodae</taxon>
        <taxon>Brachypodieae</taxon>
        <taxon>Brachypodium</taxon>
    </lineage>
</organism>
<sequence length="148" mass="16374">MATAEEAERLTGDIVIEILSWVPANSLCRFKCVSKRWLGLNYDRHHRKKLRQSLTGFFSTMGKAEEESTLHFTTISGNASQSFPQHVQLLDCCNGLLLYRWFEVSAKATDEEYGYIITTPAADERAALPATSKAALAGSVAGITRLGF</sequence>
<dbReference type="InterPro" id="IPR001810">
    <property type="entry name" value="F-box_dom"/>
</dbReference>
<dbReference type="KEGG" id="bdi:104582103"/>
<keyword evidence="4" id="KW-1185">Reference proteome</keyword>
<dbReference type="HOGENOM" id="CLU_092671_1_0_1"/>
<evidence type="ECO:0000313" key="3">
    <source>
        <dbReference type="EnsemblPlants" id="KQK17014"/>
    </source>
</evidence>
<dbReference type="Gramene" id="KQK17014">
    <property type="protein sequence ID" value="KQK17014"/>
    <property type="gene ID" value="BRADI_1g31960v3"/>
</dbReference>
<feature type="domain" description="F-box" evidence="1">
    <location>
        <begin position="12"/>
        <end position="37"/>
    </location>
</feature>
<dbReference type="GeneID" id="104582103"/>
<dbReference type="Gene3D" id="3.80.10.10">
    <property type="entry name" value="Ribonuclease Inhibitor"/>
    <property type="match status" value="1"/>
</dbReference>
<dbReference type="PANTHER" id="PTHR35546">
    <property type="entry name" value="F-BOX PROTEIN INTERACTION DOMAIN PROTEIN-RELATED"/>
    <property type="match status" value="1"/>
</dbReference>
<dbReference type="AlphaFoldDB" id="I1GVX4"/>
<dbReference type="EMBL" id="CM000880">
    <property type="protein sequence ID" value="KQK17014.1"/>
    <property type="molecule type" value="Genomic_DNA"/>
</dbReference>
<evidence type="ECO:0000313" key="4">
    <source>
        <dbReference type="Proteomes" id="UP000008810"/>
    </source>
</evidence>
<reference evidence="3" key="3">
    <citation type="submission" date="2018-08" db="UniProtKB">
        <authorList>
            <consortium name="EnsemblPlants"/>
        </authorList>
    </citation>
    <scope>IDENTIFICATION</scope>
    <source>
        <strain evidence="3">cv. Bd21</strain>
    </source>
</reference>
<dbReference type="PANTHER" id="PTHR35546:SF105">
    <property type="entry name" value="OS05G0139200 PROTEIN"/>
    <property type="match status" value="1"/>
</dbReference>
<protein>
    <recommendedName>
        <fullName evidence="1">F-box domain-containing protein</fullName>
    </recommendedName>
</protein>
<accession>I1GVX4</accession>
<dbReference type="EnsemblPlants" id="KQK17014">
    <property type="protein sequence ID" value="KQK17014"/>
    <property type="gene ID" value="BRADI_1g31960v3"/>
</dbReference>
<proteinExistence type="predicted"/>
<dbReference type="InterPro" id="IPR036047">
    <property type="entry name" value="F-box-like_dom_sf"/>
</dbReference>